<dbReference type="PANTHER" id="PTHR42770">
    <property type="entry name" value="AMINO ACID TRANSPORTER-RELATED"/>
    <property type="match status" value="1"/>
</dbReference>
<comment type="subcellular location">
    <subcellularLocation>
        <location evidence="1">Cell membrane</location>
        <topology evidence="1">Multi-pass membrane protein</topology>
    </subcellularLocation>
</comment>
<feature type="transmembrane region" description="Helical" evidence="8">
    <location>
        <begin position="355"/>
        <end position="374"/>
    </location>
</feature>
<accession>A0A5C5Q0Q2</accession>
<dbReference type="GO" id="GO:0022857">
    <property type="term" value="F:transmembrane transporter activity"/>
    <property type="evidence" value="ECO:0007669"/>
    <property type="project" value="InterPro"/>
</dbReference>
<evidence type="ECO:0000313" key="9">
    <source>
        <dbReference type="EMBL" id="TWR97701.1"/>
    </source>
</evidence>
<keyword evidence="6 8" id="KW-0472">Membrane</keyword>
<evidence type="ECO:0000256" key="3">
    <source>
        <dbReference type="ARBA" id="ARBA00022475"/>
    </source>
</evidence>
<feature type="region of interest" description="Disordered" evidence="7">
    <location>
        <begin position="505"/>
        <end position="528"/>
    </location>
</feature>
<keyword evidence="4 8" id="KW-0812">Transmembrane</keyword>
<evidence type="ECO:0000256" key="1">
    <source>
        <dbReference type="ARBA" id="ARBA00004651"/>
    </source>
</evidence>
<evidence type="ECO:0000256" key="5">
    <source>
        <dbReference type="ARBA" id="ARBA00022989"/>
    </source>
</evidence>
<dbReference type="GO" id="GO:0005886">
    <property type="term" value="C:plasma membrane"/>
    <property type="evidence" value="ECO:0007669"/>
    <property type="project" value="UniProtKB-SubCell"/>
</dbReference>
<dbReference type="Gene3D" id="1.20.1740.10">
    <property type="entry name" value="Amino acid/polyamine transporter I"/>
    <property type="match status" value="1"/>
</dbReference>
<feature type="transmembrane region" description="Helical" evidence="8">
    <location>
        <begin position="42"/>
        <end position="63"/>
    </location>
</feature>
<evidence type="ECO:0000256" key="7">
    <source>
        <dbReference type="SAM" id="MobiDB-lite"/>
    </source>
</evidence>
<evidence type="ECO:0000256" key="2">
    <source>
        <dbReference type="ARBA" id="ARBA00022448"/>
    </source>
</evidence>
<dbReference type="Pfam" id="PF13520">
    <property type="entry name" value="AA_permease_2"/>
    <property type="match status" value="1"/>
</dbReference>
<dbReference type="AlphaFoldDB" id="A0A5C5Q0Q2"/>
<keyword evidence="2" id="KW-0813">Transport</keyword>
<dbReference type="PIRSF" id="PIRSF006060">
    <property type="entry name" value="AA_transporter"/>
    <property type="match status" value="1"/>
</dbReference>
<dbReference type="PANTHER" id="PTHR42770:SF15">
    <property type="entry name" value="GLUTAMATE_GAMMA-AMINOBUTYRATE ANTIPORTER-RELATED"/>
    <property type="match status" value="1"/>
</dbReference>
<feature type="transmembrane region" description="Helical" evidence="8">
    <location>
        <begin position="307"/>
        <end position="334"/>
    </location>
</feature>
<keyword evidence="5 8" id="KW-1133">Transmembrane helix</keyword>
<dbReference type="InterPro" id="IPR050367">
    <property type="entry name" value="APC_superfamily"/>
</dbReference>
<feature type="transmembrane region" description="Helical" evidence="8">
    <location>
        <begin position="152"/>
        <end position="175"/>
    </location>
</feature>
<feature type="transmembrane region" description="Helical" evidence="8">
    <location>
        <begin position="84"/>
        <end position="114"/>
    </location>
</feature>
<feature type="transmembrane region" description="Helical" evidence="8">
    <location>
        <begin position="120"/>
        <end position="140"/>
    </location>
</feature>
<feature type="transmembrane region" description="Helical" evidence="8">
    <location>
        <begin position="214"/>
        <end position="234"/>
    </location>
</feature>
<reference evidence="9 10" key="1">
    <citation type="submission" date="2019-06" db="EMBL/GenBank/DDBJ databases">
        <title>Pseudomonas bimorpha sp. nov. isolated from bovine raw milk and skim milk concentrate.</title>
        <authorList>
            <person name="Hofmann K."/>
            <person name="Huptas C."/>
            <person name="Doll E."/>
            <person name="Scherer S."/>
            <person name="Wenning M."/>
        </authorList>
    </citation>
    <scope>NUCLEOTIDE SEQUENCE [LARGE SCALE GENOMIC DNA]</scope>
    <source>
        <strain evidence="9 10">DSM 108990</strain>
    </source>
</reference>
<dbReference type="Proteomes" id="UP000317901">
    <property type="component" value="Unassembled WGS sequence"/>
</dbReference>
<feature type="transmembrane region" description="Helical" evidence="8">
    <location>
        <begin position="380"/>
        <end position="403"/>
    </location>
</feature>
<evidence type="ECO:0000256" key="4">
    <source>
        <dbReference type="ARBA" id="ARBA00022692"/>
    </source>
</evidence>
<feature type="transmembrane region" description="Helical" evidence="8">
    <location>
        <begin position="255"/>
        <end position="277"/>
    </location>
</feature>
<name>A0A5C5Q0Q2_9PSED</name>
<dbReference type="OrthoDB" id="3185104at2"/>
<dbReference type="RefSeq" id="WP_122785825.1">
    <property type="nucleotide sequence ID" value="NZ_VFIP01000009.1"/>
</dbReference>
<proteinExistence type="predicted"/>
<feature type="transmembrane region" description="Helical" evidence="8">
    <location>
        <begin position="12"/>
        <end position="30"/>
    </location>
</feature>
<protein>
    <submittedName>
        <fullName evidence="9">Amino acid permease</fullName>
    </submittedName>
</protein>
<evidence type="ECO:0000256" key="6">
    <source>
        <dbReference type="ARBA" id="ARBA00023136"/>
    </source>
</evidence>
<gene>
    <name evidence="9" type="ORF">FJD37_06455</name>
</gene>
<feature type="transmembrane region" description="Helical" evidence="8">
    <location>
        <begin position="424"/>
        <end position="443"/>
    </location>
</feature>
<feature type="transmembrane region" description="Helical" evidence="8">
    <location>
        <begin position="455"/>
        <end position="476"/>
    </location>
</feature>
<dbReference type="InterPro" id="IPR002293">
    <property type="entry name" value="AA/rel_permease1"/>
</dbReference>
<organism evidence="9 10">
    <name type="scientific">Pseudomonas saxonica</name>
    <dbReference type="NCBI Taxonomy" id="2600598"/>
    <lineage>
        <taxon>Bacteria</taxon>
        <taxon>Pseudomonadati</taxon>
        <taxon>Pseudomonadota</taxon>
        <taxon>Gammaproteobacteria</taxon>
        <taxon>Pseudomonadales</taxon>
        <taxon>Pseudomonadaceae</taxon>
        <taxon>Pseudomonas</taxon>
    </lineage>
</organism>
<keyword evidence="3" id="KW-1003">Cell membrane</keyword>
<sequence>MATTSKAKTYMSWLTICFMMVAAVASIRSLPSMAVYGLGSVFLYVIPALLFFIPVSLVASELGTGWNGGIYGWVRQAYGDRPGFFIMWFMWVQVVTWYPIVLGFGASTLAYLINPELAKSGVFTTAVIIVLYWLSTFVALNGLTALSKLTSWFMLLGTALPAALLVLLGVAWLVLGHKSATPLTWDALIPAIFDTHTTVKAGAHNLHPDFWQEFTGAITGLVLIVSNFLAFAGIEMNAIHARELRNPQKEMPRAILLAFFMILLVFIPPTVAISLVVPADSTSLTAGVIQAYSAFFEGFGIPWATPILAILLIIGALGGVLAWTAGPSTGLLFVGKAGMLPPIFQQVNKKGVQKNILYLQAIIVTLLSTIYIFIDNVSDAFWMISAMAALMYLIIYVFMFLAAMKLRKTQPNVKRGYVLKGLHGWCYLGLFSTCVALIFGFIPPNSFSSMPFFEYAGILLLGLIIAGIPPFIFYAVRKPSWQMVPKAEADQYSAALQDLQDADDKAAAATAASNSTTSTTPPPAPAAT</sequence>
<evidence type="ECO:0000256" key="8">
    <source>
        <dbReference type="SAM" id="Phobius"/>
    </source>
</evidence>
<comment type="caution">
    <text evidence="9">The sequence shown here is derived from an EMBL/GenBank/DDBJ whole genome shotgun (WGS) entry which is preliminary data.</text>
</comment>
<evidence type="ECO:0000313" key="10">
    <source>
        <dbReference type="Proteomes" id="UP000317901"/>
    </source>
</evidence>
<feature type="compositionally biased region" description="Low complexity" evidence="7">
    <location>
        <begin position="507"/>
        <end position="519"/>
    </location>
</feature>
<dbReference type="EMBL" id="VFIP01000009">
    <property type="protein sequence ID" value="TWR97701.1"/>
    <property type="molecule type" value="Genomic_DNA"/>
</dbReference>